<sequence length="371" mass="42161">MDVWSPILILPNLDMRGAVECDFAAIVSPTDARVQTLRADHPELMTFLSKFSGQFKERVWPSLLLIKDDAPPSYRTAEAVTAFRDIVSVSIVPYARSSRLRYQRANGLAFSNAFQFYPWMIDRSYEGIHMVNPAVSHGHVLEEFKGQCFPEQPQATINEPDIDEPLARELLNRWVIRFSDDQPKWKDKALFRALNMANEAGRIPAMTAAVFYDTGRSLALWVSAFEIVAHPGSTGQSDFGTVSALLESVKWLNQKLAEPAHTILGKAPQQKQLATWICRKVYDLRNDFLHGNDVEGNALMLNQNPIIDYAACLFRLVLTGFLGLEFTVPSPKTRESEAIARFINQRSYFNRFQRAYEEALLTAVEVQMRRR</sequence>
<evidence type="ECO:0000313" key="2">
    <source>
        <dbReference type="Proteomes" id="UP000189935"/>
    </source>
</evidence>
<reference evidence="1 2" key="1">
    <citation type="submission" date="2016-11" db="EMBL/GenBank/DDBJ databases">
        <authorList>
            <person name="Jaros S."/>
            <person name="Januszkiewicz K."/>
            <person name="Wedrychowicz H."/>
        </authorList>
    </citation>
    <scope>NUCLEOTIDE SEQUENCE [LARGE SCALE GENOMIC DNA]</scope>
    <source>
        <strain evidence="1 2">GAS499</strain>
    </source>
</reference>
<evidence type="ECO:0008006" key="3">
    <source>
        <dbReference type="Google" id="ProtNLM"/>
    </source>
</evidence>
<dbReference type="Proteomes" id="UP000189935">
    <property type="component" value="Chromosome I"/>
</dbReference>
<gene>
    <name evidence="1" type="ORF">SAMN05444159_3515</name>
</gene>
<name>A0A1M6T9C2_9BRAD</name>
<protein>
    <recommendedName>
        <fullName evidence="3">Apea-like HEPN domain-containing protein</fullName>
    </recommendedName>
</protein>
<dbReference type="AlphaFoldDB" id="A0A1M6T9C2"/>
<accession>A0A1M6T9C2</accession>
<proteinExistence type="predicted"/>
<evidence type="ECO:0000313" key="1">
    <source>
        <dbReference type="EMBL" id="SHK53672.1"/>
    </source>
</evidence>
<organism evidence="1 2">
    <name type="scientific">Bradyrhizobium lablabi</name>
    <dbReference type="NCBI Taxonomy" id="722472"/>
    <lineage>
        <taxon>Bacteria</taxon>
        <taxon>Pseudomonadati</taxon>
        <taxon>Pseudomonadota</taxon>
        <taxon>Alphaproteobacteria</taxon>
        <taxon>Hyphomicrobiales</taxon>
        <taxon>Nitrobacteraceae</taxon>
        <taxon>Bradyrhizobium</taxon>
    </lineage>
</organism>
<dbReference type="EMBL" id="LT670844">
    <property type="protein sequence ID" value="SHK53672.1"/>
    <property type="molecule type" value="Genomic_DNA"/>
</dbReference>